<accession>A0A0L8G5P7</accession>
<dbReference type="GO" id="GO:0002098">
    <property type="term" value="P:tRNA wobble uridine modification"/>
    <property type="evidence" value="ECO:0007669"/>
    <property type="project" value="InterPro"/>
</dbReference>
<comment type="similarity">
    <text evidence="2">Belongs to the ELP6 family.</text>
</comment>
<evidence type="ECO:0000256" key="3">
    <source>
        <dbReference type="ARBA" id="ARBA00020263"/>
    </source>
</evidence>
<dbReference type="Gene3D" id="3.40.50.300">
    <property type="entry name" value="P-loop containing nucleotide triphosphate hydrolases"/>
    <property type="match status" value="1"/>
</dbReference>
<name>A0A0L8G5P7_OCTBM</name>
<evidence type="ECO:0000256" key="1">
    <source>
        <dbReference type="ARBA" id="ARBA00005043"/>
    </source>
</evidence>
<dbReference type="OrthoDB" id="9995306at2759"/>
<dbReference type="STRING" id="37653.A0A0L8G5P7"/>
<comment type="pathway">
    <text evidence="1">tRNA modification; 5-methoxycarbonylmethyl-2-thiouridine-tRNA biosynthesis.</text>
</comment>
<reference evidence="4" key="1">
    <citation type="submission" date="2015-07" db="EMBL/GenBank/DDBJ databases">
        <title>MeaNS - Measles Nucleotide Surveillance Program.</title>
        <authorList>
            <person name="Tran T."/>
            <person name="Druce J."/>
        </authorList>
    </citation>
    <scope>NUCLEOTIDE SEQUENCE</scope>
    <source>
        <strain evidence="4">UCB-OBI-ISO-001</strain>
        <tissue evidence="4">Gonad</tissue>
    </source>
</reference>
<dbReference type="Pfam" id="PF09807">
    <property type="entry name" value="ELP6"/>
    <property type="match status" value="1"/>
</dbReference>
<organism evidence="4">
    <name type="scientific">Octopus bimaculoides</name>
    <name type="common">California two-spotted octopus</name>
    <dbReference type="NCBI Taxonomy" id="37653"/>
    <lineage>
        <taxon>Eukaryota</taxon>
        <taxon>Metazoa</taxon>
        <taxon>Spiralia</taxon>
        <taxon>Lophotrochozoa</taxon>
        <taxon>Mollusca</taxon>
        <taxon>Cephalopoda</taxon>
        <taxon>Coleoidea</taxon>
        <taxon>Octopodiformes</taxon>
        <taxon>Octopoda</taxon>
        <taxon>Incirrata</taxon>
        <taxon>Octopodidae</taxon>
        <taxon>Octopus</taxon>
    </lineage>
</organism>
<dbReference type="PANTHER" id="PTHR16184:SF6">
    <property type="entry name" value="ELONGATOR COMPLEX PROTEIN 6"/>
    <property type="match status" value="1"/>
</dbReference>
<gene>
    <name evidence="4" type="ORF">OCBIM_22039957mg</name>
</gene>
<protein>
    <recommendedName>
        <fullName evidence="3">Elongator complex protein 6</fullName>
    </recommendedName>
</protein>
<dbReference type="InterPro" id="IPR027417">
    <property type="entry name" value="P-loop_NTPase"/>
</dbReference>
<sequence length="297" mass="32843">MFNELNHLLDVSAVNNSNGDIGSGSLDGKHVLLSDFTKDDGAFLVHHFISHFLKAQQVSPSQQPPSCAPPAINVIVVSFAQSFNHFHCVAQKFGLNLRQLRESGSLVFVEALKELGDAIIHQGRGREADAEEEEQGNTFCSVLRDGDMSQLFRRLNFYMEDQEGTNRRPVVILDNVSVLLTIGVPLLKLVTFCNTLVASVCRQKGGTLVTHLILNDEDEQDRMLLKHLIYSCDCHLQVTPLSTGHSNDVHGELIRSTEQPAREINVQVAEHSTDTCTLNVVFSGIFSVTHSVTRLTL</sequence>
<dbReference type="InterPro" id="IPR018627">
    <property type="entry name" value="ELP6"/>
</dbReference>
<dbReference type="CDD" id="cd19495">
    <property type="entry name" value="Elp6"/>
    <property type="match status" value="1"/>
</dbReference>
<dbReference type="UniPathway" id="UPA00988"/>
<dbReference type="AlphaFoldDB" id="A0A0L8G5P7"/>
<evidence type="ECO:0000256" key="2">
    <source>
        <dbReference type="ARBA" id="ARBA00008837"/>
    </source>
</evidence>
<dbReference type="GO" id="GO:0033588">
    <property type="term" value="C:elongator holoenzyme complex"/>
    <property type="evidence" value="ECO:0007669"/>
    <property type="project" value="InterPro"/>
</dbReference>
<evidence type="ECO:0000313" key="4">
    <source>
        <dbReference type="EMBL" id="KOF72149.1"/>
    </source>
</evidence>
<dbReference type="EMBL" id="KQ423809">
    <property type="protein sequence ID" value="KOF72149.1"/>
    <property type="molecule type" value="Genomic_DNA"/>
</dbReference>
<dbReference type="PANTHER" id="PTHR16184">
    <property type="entry name" value="ELONGATOR COMPLEX PROTEIN 6"/>
    <property type="match status" value="1"/>
</dbReference>
<proteinExistence type="inferred from homology"/>